<evidence type="ECO:0000256" key="1">
    <source>
        <dbReference type="SAM" id="SignalP"/>
    </source>
</evidence>
<dbReference type="EMBL" id="CAIJEO010000002">
    <property type="protein sequence ID" value="CAD0085461.1"/>
    <property type="molecule type" value="Genomic_DNA"/>
</dbReference>
<protein>
    <submittedName>
        <fullName evidence="2">Uncharacterized protein</fullName>
    </submittedName>
</protein>
<keyword evidence="1" id="KW-0732">Signal</keyword>
<keyword evidence="3" id="KW-1185">Reference proteome</keyword>
<accession>A0A9N8P882</accession>
<feature type="chain" id="PRO_5040154166" evidence="1">
    <location>
        <begin position="22"/>
        <end position="82"/>
    </location>
</feature>
<feature type="signal peptide" evidence="1">
    <location>
        <begin position="1"/>
        <end position="21"/>
    </location>
</feature>
<evidence type="ECO:0000313" key="3">
    <source>
        <dbReference type="Proteomes" id="UP000714618"/>
    </source>
</evidence>
<name>A0A9N8P882_9PEZI</name>
<dbReference type="AlphaFoldDB" id="A0A9N8P882"/>
<dbReference type="Proteomes" id="UP000714618">
    <property type="component" value="Unassembled WGS sequence"/>
</dbReference>
<comment type="caution">
    <text evidence="2">The sequence shown here is derived from an EMBL/GenBank/DDBJ whole genome shotgun (WGS) entry which is preliminary data.</text>
</comment>
<proteinExistence type="predicted"/>
<organism evidence="2 3">
    <name type="scientific">Aureobasidium mustum</name>
    <dbReference type="NCBI Taxonomy" id="2773714"/>
    <lineage>
        <taxon>Eukaryota</taxon>
        <taxon>Fungi</taxon>
        <taxon>Dikarya</taxon>
        <taxon>Ascomycota</taxon>
        <taxon>Pezizomycotina</taxon>
        <taxon>Dothideomycetes</taxon>
        <taxon>Dothideomycetidae</taxon>
        <taxon>Dothideales</taxon>
        <taxon>Saccotheciaceae</taxon>
        <taxon>Aureobasidium</taxon>
    </lineage>
</organism>
<evidence type="ECO:0000313" key="2">
    <source>
        <dbReference type="EMBL" id="CAD0085461.1"/>
    </source>
</evidence>
<dbReference type="OrthoDB" id="408631at2759"/>
<gene>
    <name evidence="2" type="ORF">AWRI4233_LOCUS215</name>
</gene>
<reference evidence="2" key="1">
    <citation type="submission" date="2020-06" db="EMBL/GenBank/DDBJ databases">
        <authorList>
            <person name="Onetto C."/>
        </authorList>
    </citation>
    <scope>NUCLEOTIDE SEQUENCE</scope>
</reference>
<sequence length="82" mass="8825">MPSLSTLVGAFLGAASLAASAAVPAQPFEHFKAKRQSSNTTSNSNLEVDLGYEVYEGFTNQTTGINIWRGYVNRLLAVRSQC</sequence>